<accession>A0A6G8Q9Q2</accession>
<sequence>MRAAIVEPVGGHGGMDYYDFGLCEALSKAGIEATLYTCDETSWRSRAFGVEIPYRGVFGAAPAWLRGLRHLRGTVRALVGARLKGARISHFHFFHVGPLELFGVLLARSLGMRVVVTAHDVQPFVERLSVPWMAARAYRMAARVIAQGRTAEKELGALLDVPASRIDVVPHGSYLPFVGEAPARGAARARLGLPEEARVLLFFGQIKAVKGLDLLIRAMPRVLREHPDTVLLVAGKAWKDDLRRYRAQIEALGIAESCVLHTRYIPDEDVAAYYAAADVVVLPYRRIYQSGVLLMAMSHGRPVVASDLPGMTEVVSDGVTGYLFAAGNAQALAARLAGVLGEDGELRRTAQRALRYVEEHHDWERIGAMTAACYRSALKG</sequence>
<keyword evidence="1" id="KW-0328">Glycosyltransferase</keyword>
<evidence type="ECO:0000313" key="4">
    <source>
        <dbReference type="EMBL" id="QIN83158.1"/>
    </source>
</evidence>
<dbReference type="Gene3D" id="3.40.50.2000">
    <property type="entry name" value="Glycogen Phosphorylase B"/>
    <property type="match status" value="2"/>
</dbReference>
<keyword evidence="2 4" id="KW-0808">Transferase</keyword>
<dbReference type="InterPro" id="IPR028098">
    <property type="entry name" value="Glyco_trans_4-like_N"/>
</dbReference>
<dbReference type="PANTHER" id="PTHR12526">
    <property type="entry name" value="GLYCOSYLTRANSFERASE"/>
    <property type="match status" value="1"/>
</dbReference>
<proteinExistence type="predicted"/>
<dbReference type="EMBL" id="CP045119">
    <property type="protein sequence ID" value="QIN83158.1"/>
    <property type="molecule type" value="Genomic_DNA"/>
</dbReference>
<dbReference type="RefSeq" id="WP_166176179.1">
    <property type="nucleotide sequence ID" value="NZ_CP045119.1"/>
</dbReference>
<reference evidence="4 5" key="1">
    <citation type="submission" date="2019-10" db="EMBL/GenBank/DDBJ databases">
        <title>Rubrobacter sp nov SCSIO 52090 isolated from a deep-sea sediment in the South China Sea.</title>
        <authorList>
            <person name="Chen R.W."/>
        </authorList>
    </citation>
    <scope>NUCLEOTIDE SEQUENCE [LARGE SCALE GENOMIC DNA]</scope>
    <source>
        <strain evidence="4 5">SCSIO 52909</strain>
    </source>
</reference>
<dbReference type="GO" id="GO:0016757">
    <property type="term" value="F:glycosyltransferase activity"/>
    <property type="evidence" value="ECO:0007669"/>
    <property type="project" value="UniProtKB-KW"/>
</dbReference>
<dbReference type="PANTHER" id="PTHR12526:SF510">
    <property type="entry name" value="D-INOSITOL 3-PHOSPHATE GLYCOSYLTRANSFERASE"/>
    <property type="match status" value="1"/>
</dbReference>
<feature type="domain" description="Glycosyltransferase subfamily 4-like N-terminal" evidence="3">
    <location>
        <begin position="13"/>
        <end position="172"/>
    </location>
</feature>
<keyword evidence="5" id="KW-1185">Reference proteome</keyword>
<dbReference type="KEGG" id="rub:GBA63_11280"/>
<dbReference type="SUPFAM" id="SSF53756">
    <property type="entry name" value="UDP-Glycosyltransferase/glycogen phosphorylase"/>
    <property type="match status" value="1"/>
</dbReference>
<dbReference type="AlphaFoldDB" id="A0A6G8Q9Q2"/>
<protein>
    <submittedName>
        <fullName evidence="4">Glycosyltransferase</fullName>
    </submittedName>
</protein>
<dbReference type="Pfam" id="PF13692">
    <property type="entry name" value="Glyco_trans_1_4"/>
    <property type="match status" value="1"/>
</dbReference>
<evidence type="ECO:0000259" key="3">
    <source>
        <dbReference type="Pfam" id="PF13579"/>
    </source>
</evidence>
<dbReference type="CDD" id="cd03801">
    <property type="entry name" value="GT4_PimA-like"/>
    <property type="match status" value="1"/>
</dbReference>
<evidence type="ECO:0000256" key="1">
    <source>
        <dbReference type="ARBA" id="ARBA00022676"/>
    </source>
</evidence>
<dbReference type="Proteomes" id="UP000501452">
    <property type="component" value="Chromosome"/>
</dbReference>
<dbReference type="Pfam" id="PF13579">
    <property type="entry name" value="Glyco_trans_4_4"/>
    <property type="match status" value="1"/>
</dbReference>
<organism evidence="4 5">
    <name type="scientific">Rubrobacter tropicus</name>
    <dbReference type="NCBI Taxonomy" id="2653851"/>
    <lineage>
        <taxon>Bacteria</taxon>
        <taxon>Bacillati</taxon>
        <taxon>Actinomycetota</taxon>
        <taxon>Rubrobacteria</taxon>
        <taxon>Rubrobacterales</taxon>
        <taxon>Rubrobacteraceae</taxon>
        <taxon>Rubrobacter</taxon>
    </lineage>
</organism>
<evidence type="ECO:0000313" key="5">
    <source>
        <dbReference type="Proteomes" id="UP000501452"/>
    </source>
</evidence>
<name>A0A6G8Q9Q2_9ACTN</name>
<evidence type="ECO:0000256" key="2">
    <source>
        <dbReference type="ARBA" id="ARBA00022679"/>
    </source>
</evidence>
<gene>
    <name evidence="4" type="ORF">GBA63_11280</name>
</gene>